<feature type="compositionally biased region" description="Basic and acidic residues" evidence="9">
    <location>
        <begin position="130"/>
        <end position="146"/>
    </location>
</feature>
<feature type="compositionally biased region" description="Basic and acidic residues" evidence="9">
    <location>
        <begin position="541"/>
        <end position="557"/>
    </location>
</feature>
<organism evidence="11 12">
    <name type="scientific">Rickenella mellea</name>
    <dbReference type="NCBI Taxonomy" id="50990"/>
    <lineage>
        <taxon>Eukaryota</taxon>
        <taxon>Fungi</taxon>
        <taxon>Dikarya</taxon>
        <taxon>Basidiomycota</taxon>
        <taxon>Agaricomycotina</taxon>
        <taxon>Agaricomycetes</taxon>
        <taxon>Hymenochaetales</taxon>
        <taxon>Rickenellaceae</taxon>
        <taxon>Rickenella</taxon>
    </lineage>
</organism>
<dbReference type="GO" id="GO:0071036">
    <property type="term" value="P:nuclear polyadenylation-dependent snoRNA catabolic process"/>
    <property type="evidence" value="ECO:0007669"/>
    <property type="project" value="TreeGrafter"/>
</dbReference>
<feature type="compositionally biased region" description="Basic residues" evidence="9">
    <location>
        <begin position="73"/>
        <end position="84"/>
    </location>
</feature>
<keyword evidence="7" id="KW-0539">Nucleus</keyword>
<dbReference type="InterPro" id="IPR051644">
    <property type="entry name" value="TRAMP_AT-DNA-binding"/>
</dbReference>
<feature type="compositionally biased region" description="Basic residues" evidence="9">
    <location>
        <begin position="35"/>
        <end position="44"/>
    </location>
</feature>
<keyword evidence="5 8" id="KW-0863">Zinc-finger</keyword>
<dbReference type="GO" id="GO:0031499">
    <property type="term" value="C:TRAMP complex"/>
    <property type="evidence" value="ECO:0007669"/>
    <property type="project" value="TreeGrafter"/>
</dbReference>
<keyword evidence="12" id="KW-1185">Reference proteome</keyword>
<evidence type="ECO:0000259" key="10">
    <source>
        <dbReference type="PROSITE" id="PS50158"/>
    </source>
</evidence>
<dbReference type="GO" id="GO:0071031">
    <property type="term" value="P:nuclear mRNA surveillance of mRNA 3'-end processing"/>
    <property type="evidence" value="ECO:0007669"/>
    <property type="project" value="TreeGrafter"/>
</dbReference>
<sequence>MPPKDTEVIDLTSIPSPISLSGDDTPNYDPNYNPKKSRRKKKKRSLLDRIRSPETINDGSAFEEREGDTRARGINRKERRKLQARRRDLEDGEIAGPFNLHDEQVTEHSDRRKQGEFQGHGRRVPSSYGGERRSRVKDQAVSHMEDDWSVAQRTGRKGGSRERDRNAHGHREGITGPESIFFVDLKPAELSDNIQSVKSHGGSRVDVEETDPEGAHNSGLTLPAHVTVGDAIVISKPVPPVCSDDEDFIHFVDYDDTQKGAKRYFDQDENGSTKASTLCKKCGAEGEHKSSACPVMICLTCGVRDEHSTRGCPISKTCFSCGMKGHINQNCPQRYTTRRAFDAQQGYDCERCGSDYHKTNECPTLWRLYEYVTDEVRRDILKKRKSKEDLPTGHGGEGFIAEDEWCYNCGGDGHLGDDCDEVTFPHDFPKEPSAFSTYNTLSGPFADPNASRPSRRKRQPREWEHDGLFTDGYGFTGPTDVGRKGRTKERDRMRQYEDEVMKSEDDDDDWFRNRNGPPRSNGFERKRKAPVFQLSIKGQSRKFEEARYTPSRQERGSSRQYYGGYR</sequence>
<dbReference type="GO" id="GO:0008270">
    <property type="term" value="F:zinc ion binding"/>
    <property type="evidence" value="ECO:0007669"/>
    <property type="project" value="UniProtKB-KW"/>
</dbReference>
<feature type="compositionally biased region" description="Basic and acidic residues" evidence="9">
    <location>
        <begin position="488"/>
        <end position="503"/>
    </location>
</feature>
<evidence type="ECO:0000256" key="8">
    <source>
        <dbReference type="PROSITE-ProRule" id="PRU00047"/>
    </source>
</evidence>
<dbReference type="SUPFAM" id="SSF57756">
    <property type="entry name" value="Retrovirus zinc finger-like domains"/>
    <property type="match status" value="1"/>
</dbReference>
<accession>A0A4R5XFU2</accession>
<dbReference type="PROSITE" id="PS50158">
    <property type="entry name" value="ZF_CCHC"/>
    <property type="match status" value="2"/>
</dbReference>
<dbReference type="EMBL" id="ML170156">
    <property type="protein sequence ID" value="TDL29652.1"/>
    <property type="molecule type" value="Genomic_DNA"/>
</dbReference>
<dbReference type="GO" id="GO:0071035">
    <property type="term" value="P:nuclear polyadenylation-dependent rRNA catabolic process"/>
    <property type="evidence" value="ECO:0007669"/>
    <property type="project" value="TreeGrafter"/>
</dbReference>
<gene>
    <name evidence="11" type="ORF">BD410DRAFT_780129</name>
</gene>
<name>A0A4R5XFU2_9AGAM</name>
<evidence type="ECO:0000256" key="4">
    <source>
        <dbReference type="ARBA" id="ARBA00022737"/>
    </source>
</evidence>
<dbReference type="Gene3D" id="4.10.60.10">
    <property type="entry name" value="Zinc finger, CCHC-type"/>
    <property type="match status" value="2"/>
</dbReference>
<evidence type="ECO:0000256" key="3">
    <source>
        <dbReference type="ARBA" id="ARBA00022723"/>
    </source>
</evidence>
<proteinExistence type="predicted"/>
<dbReference type="InterPro" id="IPR036875">
    <property type="entry name" value="Znf_CCHC_sf"/>
</dbReference>
<dbReference type="PANTHER" id="PTHR46543">
    <property type="entry name" value="ZINC FINGER CCHC DOMAIN-CONTAINING PROTEIN 7"/>
    <property type="match status" value="1"/>
</dbReference>
<evidence type="ECO:0000313" key="12">
    <source>
        <dbReference type="Proteomes" id="UP000294933"/>
    </source>
</evidence>
<feature type="region of interest" description="Disordered" evidence="9">
    <location>
        <begin position="435"/>
        <end position="566"/>
    </location>
</feature>
<dbReference type="VEuPathDB" id="FungiDB:BD410DRAFT_780129"/>
<keyword evidence="2" id="KW-0507">mRNA processing</keyword>
<feature type="compositionally biased region" description="Basic and acidic residues" evidence="9">
    <location>
        <begin position="62"/>
        <end position="71"/>
    </location>
</feature>
<dbReference type="InterPro" id="IPR001878">
    <property type="entry name" value="Znf_CCHC"/>
</dbReference>
<dbReference type="GO" id="GO:0071037">
    <property type="term" value="P:nuclear polyadenylation-dependent snRNA catabolic process"/>
    <property type="evidence" value="ECO:0007669"/>
    <property type="project" value="TreeGrafter"/>
</dbReference>
<evidence type="ECO:0000256" key="1">
    <source>
        <dbReference type="ARBA" id="ARBA00004123"/>
    </source>
</evidence>
<feature type="compositionally biased region" description="Polar residues" evidence="9">
    <location>
        <begin position="13"/>
        <end position="30"/>
    </location>
</feature>
<feature type="domain" description="CCHC-type" evidence="10">
    <location>
        <begin position="406"/>
        <end position="421"/>
    </location>
</feature>
<feature type="region of interest" description="Disordered" evidence="9">
    <location>
        <begin position="196"/>
        <end position="220"/>
    </location>
</feature>
<dbReference type="AlphaFoldDB" id="A0A4R5XFU2"/>
<evidence type="ECO:0000256" key="5">
    <source>
        <dbReference type="ARBA" id="ARBA00022771"/>
    </source>
</evidence>
<evidence type="ECO:0000256" key="7">
    <source>
        <dbReference type="ARBA" id="ARBA00023242"/>
    </source>
</evidence>
<evidence type="ECO:0000256" key="2">
    <source>
        <dbReference type="ARBA" id="ARBA00022664"/>
    </source>
</evidence>
<dbReference type="SMART" id="SM00343">
    <property type="entry name" value="ZnF_C2HC"/>
    <property type="match status" value="5"/>
</dbReference>
<feature type="compositionally biased region" description="Basic and acidic residues" evidence="9">
    <location>
        <begin position="100"/>
        <end position="115"/>
    </location>
</feature>
<feature type="domain" description="CCHC-type" evidence="10">
    <location>
        <begin position="318"/>
        <end position="333"/>
    </location>
</feature>
<dbReference type="GO" id="GO:0071038">
    <property type="term" value="P:TRAMP-dependent tRNA surveillance pathway"/>
    <property type="evidence" value="ECO:0007669"/>
    <property type="project" value="TreeGrafter"/>
</dbReference>
<reference evidence="11 12" key="1">
    <citation type="submission" date="2018-06" db="EMBL/GenBank/DDBJ databases">
        <title>A transcriptomic atlas of mushroom development highlights an independent origin of complex multicellularity.</title>
        <authorList>
            <consortium name="DOE Joint Genome Institute"/>
            <person name="Krizsan K."/>
            <person name="Almasi E."/>
            <person name="Merenyi Z."/>
            <person name="Sahu N."/>
            <person name="Viragh M."/>
            <person name="Koszo T."/>
            <person name="Mondo S."/>
            <person name="Kiss B."/>
            <person name="Balint B."/>
            <person name="Kues U."/>
            <person name="Barry K."/>
            <person name="Hegedus J.C."/>
            <person name="Henrissat B."/>
            <person name="Johnson J."/>
            <person name="Lipzen A."/>
            <person name="Ohm R."/>
            <person name="Nagy I."/>
            <person name="Pangilinan J."/>
            <person name="Yan J."/>
            <person name="Xiong Y."/>
            <person name="Grigoriev I.V."/>
            <person name="Hibbett D.S."/>
            <person name="Nagy L.G."/>
        </authorList>
    </citation>
    <scope>NUCLEOTIDE SEQUENCE [LARGE SCALE GENOMIC DNA]</scope>
    <source>
        <strain evidence="11 12">SZMC22713</strain>
    </source>
</reference>
<keyword evidence="3" id="KW-0479">Metal-binding</keyword>
<dbReference type="GO" id="GO:0003723">
    <property type="term" value="F:RNA binding"/>
    <property type="evidence" value="ECO:0007669"/>
    <property type="project" value="TreeGrafter"/>
</dbReference>
<comment type="subcellular location">
    <subcellularLocation>
        <location evidence="1">Nucleus</location>
    </subcellularLocation>
</comment>
<dbReference type="GO" id="GO:0071039">
    <property type="term" value="P:nuclear polyadenylation-dependent CUT catabolic process"/>
    <property type="evidence" value="ECO:0007669"/>
    <property type="project" value="TreeGrafter"/>
</dbReference>
<keyword evidence="4" id="KW-0677">Repeat</keyword>
<protein>
    <recommendedName>
        <fullName evidence="10">CCHC-type domain-containing protein</fullName>
    </recommendedName>
</protein>
<evidence type="ECO:0000313" key="11">
    <source>
        <dbReference type="EMBL" id="TDL29652.1"/>
    </source>
</evidence>
<dbReference type="GO" id="GO:0006397">
    <property type="term" value="P:mRNA processing"/>
    <property type="evidence" value="ECO:0007669"/>
    <property type="project" value="UniProtKB-KW"/>
</dbReference>
<feature type="region of interest" description="Disordered" evidence="9">
    <location>
        <begin position="1"/>
        <end position="174"/>
    </location>
</feature>
<keyword evidence="6" id="KW-0862">Zinc</keyword>
<dbReference type="OrthoDB" id="7608935at2759"/>
<feature type="compositionally biased region" description="Basic and acidic residues" evidence="9">
    <location>
        <begin position="159"/>
        <end position="173"/>
    </location>
</feature>
<dbReference type="STRING" id="50990.A0A4R5XFU2"/>
<evidence type="ECO:0000256" key="9">
    <source>
        <dbReference type="SAM" id="MobiDB-lite"/>
    </source>
</evidence>
<dbReference type="Proteomes" id="UP000294933">
    <property type="component" value="Unassembled WGS sequence"/>
</dbReference>
<evidence type="ECO:0000256" key="6">
    <source>
        <dbReference type="ARBA" id="ARBA00022833"/>
    </source>
</evidence>
<dbReference type="PANTHER" id="PTHR46543:SF1">
    <property type="entry name" value="ZINC FINGER CCHC DOMAIN-CONTAINING PROTEIN 7"/>
    <property type="match status" value="1"/>
</dbReference>